<dbReference type="EMBL" id="JAMQOQ010000004">
    <property type="protein sequence ID" value="MDS0295477.1"/>
    <property type="molecule type" value="Genomic_DNA"/>
</dbReference>
<dbReference type="GO" id="GO:0003677">
    <property type="term" value="F:DNA binding"/>
    <property type="evidence" value="ECO:0007669"/>
    <property type="project" value="UniProtKB-KW"/>
</dbReference>
<dbReference type="PANTHER" id="PTHR34988">
    <property type="entry name" value="PROTEIN, PUTATIVE-RELATED"/>
    <property type="match status" value="1"/>
</dbReference>
<dbReference type="RefSeq" id="WP_310929396.1">
    <property type="nucleotide sequence ID" value="NZ_JAMQOQ010000004.1"/>
</dbReference>
<gene>
    <name evidence="2" type="ORF">NDI79_14995</name>
</gene>
<evidence type="ECO:0000259" key="1">
    <source>
        <dbReference type="PROSITE" id="PS51742"/>
    </source>
</evidence>
<feature type="domain" description="PPC" evidence="1">
    <location>
        <begin position="4"/>
        <end position="136"/>
    </location>
</feature>
<dbReference type="Proteomes" id="UP001254813">
    <property type="component" value="Unassembled WGS sequence"/>
</dbReference>
<dbReference type="PROSITE" id="PS51742">
    <property type="entry name" value="PPC"/>
    <property type="match status" value="1"/>
</dbReference>
<dbReference type="PANTHER" id="PTHR34988:SF1">
    <property type="entry name" value="DNA-BINDING PROTEIN"/>
    <property type="match status" value="1"/>
</dbReference>
<proteinExistence type="predicted"/>
<comment type="caution">
    <text evidence="2">The sequence shown here is derived from an EMBL/GenBank/DDBJ whole genome shotgun (WGS) entry which is preliminary data.</text>
</comment>
<evidence type="ECO:0000313" key="3">
    <source>
        <dbReference type="Proteomes" id="UP001254813"/>
    </source>
</evidence>
<protein>
    <submittedName>
        <fullName evidence="2">DNA-binding protein</fullName>
    </submittedName>
</protein>
<name>A0ABU2G3W1_9EURY</name>
<dbReference type="CDD" id="cd11378">
    <property type="entry name" value="DUF296"/>
    <property type="match status" value="1"/>
</dbReference>
<organism evidence="2 3">
    <name type="scientific">Halogeometricum luteum</name>
    <dbReference type="NCBI Taxonomy" id="2950537"/>
    <lineage>
        <taxon>Archaea</taxon>
        <taxon>Methanobacteriati</taxon>
        <taxon>Methanobacteriota</taxon>
        <taxon>Stenosarchaea group</taxon>
        <taxon>Halobacteria</taxon>
        <taxon>Halobacteriales</taxon>
        <taxon>Haloferacaceae</taxon>
        <taxon>Halogeometricum</taxon>
    </lineage>
</organism>
<sequence>MDYVEEGDRVVVRLDPGERVLDSLATVREELDIENAFLTGIGAVDTVTLGHYDVDEQEYAEEEFTGQFEVTSFLGNVGPDKIHTHIQVADREFESLGGHCSGARVSGTFEMVLTRGETPLTHQLDERTGLDVFDLD</sequence>
<accession>A0ABU2G3W1</accession>
<dbReference type="Gene3D" id="3.30.1330.80">
    <property type="entry name" value="Hypothetical protein, similar to alpha- acetolactate decarboxylase, domain 2"/>
    <property type="match status" value="1"/>
</dbReference>
<keyword evidence="3" id="KW-1185">Reference proteome</keyword>
<evidence type="ECO:0000313" key="2">
    <source>
        <dbReference type="EMBL" id="MDS0295477.1"/>
    </source>
</evidence>
<dbReference type="InterPro" id="IPR005175">
    <property type="entry name" value="PPC_dom"/>
</dbReference>
<keyword evidence="2" id="KW-0238">DNA-binding</keyword>
<dbReference type="Pfam" id="PF03479">
    <property type="entry name" value="PCC"/>
    <property type="match status" value="1"/>
</dbReference>
<reference evidence="2 3" key="1">
    <citation type="submission" date="2022-06" db="EMBL/GenBank/DDBJ databases">
        <title>Halogeometricum sp. a new haloarchaeum isolate from saline soil.</title>
        <authorList>
            <person name="Strakova D."/>
            <person name="Galisteo C."/>
            <person name="Sanchez-Porro C."/>
            <person name="Ventosa A."/>
        </authorList>
    </citation>
    <scope>NUCLEOTIDE SEQUENCE [LARGE SCALE GENOMIC DNA]</scope>
    <source>
        <strain evidence="3">S3BR25-2</strain>
    </source>
</reference>
<dbReference type="SUPFAM" id="SSF117856">
    <property type="entry name" value="AF0104/ALDC/Ptd012-like"/>
    <property type="match status" value="1"/>
</dbReference>